<name>A0A183PAP7_9TREM</name>
<evidence type="ECO:0000313" key="1">
    <source>
        <dbReference type="EMBL" id="VDP58147.1"/>
    </source>
</evidence>
<dbReference type="Proteomes" id="UP000269396">
    <property type="component" value="Unassembled WGS sequence"/>
</dbReference>
<evidence type="ECO:0000313" key="2">
    <source>
        <dbReference type="Proteomes" id="UP000269396"/>
    </source>
</evidence>
<accession>A0A183PAP7</accession>
<keyword evidence="2" id="KW-1185">Reference proteome</keyword>
<dbReference type="EMBL" id="UZAL01031463">
    <property type="protein sequence ID" value="VDP58147.1"/>
    <property type="molecule type" value="Genomic_DNA"/>
</dbReference>
<reference evidence="1 2" key="1">
    <citation type="submission" date="2018-11" db="EMBL/GenBank/DDBJ databases">
        <authorList>
            <consortium name="Pathogen Informatics"/>
        </authorList>
    </citation>
    <scope>NUCLEOTIDE SEQUENCE [LARGE SCALE GENOMIC DNA]</scope>
    <source>
        <strain>Denwood</strain>
        <strain evidence="2">Zambia</strain>
    </source>
</reference>
<organism evidence="1 2">
    <name type="scientific">Schistosoma mattheei</name>
    <dbReference type="NCBI Taxonomy" id="31246"/>
    <lineage>
        <taxon>Eukaryota</taxon>
        <taxon>Metazoa</taxon>
        <taxon>Spiralia</taxon>
        <taxon>Lophotrochozoa</taxon>
        <taxon>Platyhelminthes</taxon>
        <taxon>Trematoda</taxon>
        <taxon>Digenea</taxon>
        <taxon>Strigeidida</taxon>
        <taxon>Schistosomatoidea</taxon>
        <taxon>Schistosomatidae</taxon>
        <taxon>Schistosoma</taxon>
    </lineage>
</organism>
<sequence length="367" mass="42428">MLEELNIGDLNDVHNDNKTGKWTSSNDRSRLSRYRESYCSDVDLLPSLCTKVTVDIHQDNINNSDFIHLARKNYEPLRNSDGANVKVVNNNSGSDDKSDDDYNDEENLMSWLLKQFRENGLDYNDNNLKNDDLEKIDAFNYVKRLNHKTSTIPHNLPIDDSNSSISSYQATIDSKKSKTQNEHLLSNNNNNFSKEQFGHKQYHHFPRMYPPVRDSSVESRKLCQRNKSNNSIITTATTTATTTTNPPIESVNSTMLKAINNTKHQCQLINGLFHQITKKLTIKFSESSLLNSLHYQLNEHFCQPKIFKTEFYKTTNNFKKKTGIKDFSKKKIYNLDENLKRSIIDEQQSYPVYSSELDCRSPMEKVS</sequence>
<proteinExistence type="predicted"/>
<protein>
    <submittedName>
        <fullName evidence="1">Uncharacterized protein</fullName>
    </submittedName>
</protein>
<dbReference type="AlphaFoldDB" id="A0A183PAP7"/>
<gene>
    <name evidence="1" type="ORF">SMTD_LOCUS11433</name>
</gene>